<feature type="compositionally biased region" description="Pro residues" evidence="1">
    <location>
        <begin position="48"/>
        <end position="57"/>
    </location>
</feature>
<sequence length="57" mass="5770">MVRTSSAPITRGAESTLVASVLAADALRRRRAARQAAGRAAASDRPLGSPPSPALAD</sequence>
<dbReference type="Proteomes" id="UP001277761">
    <property type="component" value="Unassembled WGS sequence"/>
</dbReference>
<dbReference type="RefSeq" id="WP_319952968.1">
    <property type="nucleotide sequence ID" value="NZ_JAXAVX010000001.1"/>
</dbReference>
<reference evidence="2 3" key="1">
    <citation type="submission" date="2023-11" db="EMBL/GenBank/DDBJ databases">
        <authorList>
            <person name="Xu M."/>
            <person name="Jiang T."/>
        </authorList>
    </citation>
    <scope>NUCLEOTIDE SEQUENCE [LARGE SCALE GENOMIC DNA]</scope>
    <source>
        <strain evidence="2 3">SD</strain>
    </source>
</reference>
<proteinExistence type="predicted"/>
<feature type="region of interest" description="Disordered" evidence="1">
    <location>
        <begin position="32"/>
        <end position="57"/>
    </location>
</feature>
<evidence type="ECO:0000256" key="1">
    <source>
        <dbReference type="SAM" id="MobiDB-lite"/>
    </source>
</evidence>
<organism evidence="2 3">
    <name type="scientific">Patulibacter brassicae</name>
    <dbReference type="NCBI Taxonomy" id="1705717"/>
    <lineage>
        <taxon>Bacteria</taxon>
        <taxon>Bacillati</taxon>
        <taxon>Actinomycetota</taxon>
        <taxon>Thermoleophilia</taxon>
        <taxon>Solirubrobacterales</taxon>
        <taxon>Patulibacteraceae</taxon>
        <taxon>Patulibacter</taxon>
    </lineage>
</organism>
<feature type="compositionally biased region" description="Low complexity" evidence="1">
    <location>
        <begin position="34"/>
        <end position="45"/>
    </location>
</feature>
<dbReference type="EMBL" id="JAXAVX010000001">
    <property type="protein sequence ID" value="MDX8150826.1"/>
    <property type="molecule type" value="Genomic_DNA"/>
</dbReference>
<protein>
    <submittedName>
        <fullName evidence="2">Uncharacterized protein</fullName>
    </submittedName>
</protein>
<evidence type="ECO:0000313" key="2">
    <source>
        <dbReference type="EMBL" id="MDX8150826.1"/>
    </source>
</evidence>
<comment type="caution">
    <text evidence="2">The sequence shown here is derived from an EMBL/GenBank/DDBJ whole genome shotgun (WGS) entry which is preliminary data.</text>
</comment>
<evidence type="ECO:0000313" key="3">
    <source>
        <dbReference type="Proteomes" id="UP001277761"/>
    </source>
</evidence>
<gene>
    <name evidence="2" type="ORF">SK069_04400</name>
</gene>
<accession>A0ABU4VIS5</accession>
<keyword evidence="3" id="KW-1185">Reference proteome</keyword>
<name>A0ABU4VIS5_9ACTN</name>